<gene>
    <name evidence="1" type="ORF">Asi02nite_28370</name>
</gene>
<sequence length="84" mass="9496">MAVAHHGLVHDRGAEVEQLLYELCVGLGFCLPSEEGRRLREAPPVDVDAFTDAVLVAEGYGDMSHTDTRRMVREVVERHMNTWF</sequence>
<dbReference type="EMBL" id="BONE01000020">
    <property type="protein sequence ID" value="GIF73319.1"/>
    <property type="molecule type" value="Genomic_DNA"/>
</dbReference>
<name>A0ABQ4CPW2_9ACTN</name>
<protein>
    <submittedName>
        <fullName evidence="1">Uncharacterized protein</fullName>
    </submittedName>
</protein>
<dbReference type="Proteomes" id="UP000604117">
    <property type="component" value="Unassembled WGS sequence"/>
</dbReference>
<organism evidence="1 2">
    <name type="scientific">Asanoa siamensis</name>
    <dbReference type="NCBI Taxonomy" id="926357"/>
    <lineage>
        <taxon>Bacteria</taxon>
        <taxon>Bacillati</taxon>
        <taxon>Actinomycetota</taxon>
        <taxon>Actinomycetes</taxon>
        <taxon>Micromonosporales</taxon>
        <taxon>Micromonosporaceae</taxon>
        <taxon>Asanoa</taxon>
    </lineage>
</organism>
<comment type="caution">
    <text evidence="1">The sequence shown here is derived from an EMBL/GenBank/DDBJ whole genome shotgun (WGS) entry which is preliminary data.</text>
</comment>
<evidence type="ECO:0000313" key="1">
    <source>
        <dbReference type="EMBL" id="GIF73319.1"/>
    </source>
</evidence>
<evidence type="ECO:0000313" key="2">
    <source>
        <dbReference type="Proteomes" id="UP000604117"/>
    </source>
</evidence>
<reference evidence="1 2" key="1">
    <citation type="submission" date="2021-01" db="EMBL/GenBank/DDBJ databases">
        <title>Whole genome shotgun sequence of Asanoa siamensis NBRC 107932.</title>
        <authorList>
            <person name="Komaki H."/>
            <person name="Tamura T."/>
        </authorList>
    </citation>
    <scope>NUCLEOTIDE SEQUENCE [LARGE SCALE GENOMIC DNA]</scope>
    <source>
        <strain evidence="1 2">NBRC 107932</strain>
    </source>
</reference>
<proteinExistence type="predicted"/>
<keyword evidence="2" id="KW-1185">Reference proteome</keyword>
<accession>A0ABQ4CPW2</accession>